<proteinExistence type="predicted"/>
<name>A0ABR1KGE2_9PEZI</name>
<evidence type="ECO:0000313" key="3">
    <source>
        <dbReference type="Proteomes" id="UP001363622"/>
    </source>
</evidence>
<organism evidence="2 3">
    <name type="scientific">Phyllosticta citriasiana</name>
    <dbReference type="NCBI Taxonomy" id="595635"/>
    <lineage>
        <taxon>Eukaryota</taxon>
        <taxon>Fungi</taxon>
        <taxon>Dikarya</taxon>
        <taxon>Ascomycota</taxon>
        <taxon>Pezizomycotina</taxon>
        <taxon>Dothideomycetes</taxon>
        <taxon>Dothideomycetes incertae sedis</taxon>
        <taxon>Botryosphaeriales</taxon>
        <taxon>Phyllostictaceae</taxon>
        <taxon>Phyllosticta</taxon>
    </lineage>
</organism>
<sequence length="100" mass="11204">MAASFDACADPRTFSFSLLSLLLSTTRLCAAKEAASHEHATFAHVNCTSRSESLARRQPPQGFGASFRLALRQQPPSPPPLDDRTQRLCHVNSFRRRFRM</sequence>
<evidence type="ECO:0000313" key="2">
    <source>
        <dbReference type="EMBL" id="KAK7514506.1"/>
    </source>
</evidence>
<keyword evidence="1" id="KW-0732">Signal</keyword>
<accession>A0ABR1KGE2</accession>
<protein>
    <recommendedName>
        <fullName evidence="4">Secreted protein</fullName>
    </recommendedName>
</protein>
<gene>
    <name evidence="2" type="ORF">IWZ03DRAFT_214802</name>
</gene>
<evidence type="ECO:0000256" key="1">
    <source>
        <dbReference type="SAM" id="SignalP"/>
    </source>
</evidence>
<feature type="chain" id="PRO_5046227050" description="Secreted protein" evidence="1">
    <location>
        <begin position="32"/>
        <end position="100"/>
    </location>
</feature>
<reference evidence="2 3" key="1">
    <citation type="submission" date="2024-04" db="EMBL/GenBank/DDBJ databases">
        <title>Phyllosticta paracitricarpa is synonymous to the EU quarantine fungus P. citricarpa based on phylogenomic analyses.</title>
        <authorList>
            <consortium name="Lawrence Berkeley National Laboratory"/>
            <person name="Van Ingen-Buijs V.A."/>
            <person name="Van Westerhoven A.C."/>
            <person name="Haridas S."/>
            <person name="Skiadas P."/>
            <person name="Martin F."/>
            <person name="Groenewald J.Z."/>
            <person name="Crous P.W."/>
            <person name="Seidl M.F."/>
        </authorList>
    </citation>
    <scope>NUCLEOTIDE SEQUENCE [LARGE SCALE GENOMIC DNA]</scope>
    <source>
        <strain evidence="2 3">CBS 123371</strain>
    </source>
</reference>
<keyword evidence="3" id="KW-1185">Reference proteome</keyword>
<dbReference type="EMBL" id="JBBPHU010000008">
    <property type="protein sequence ID" value="KAK7514506.1"/>
    <property type="molecule type" value="Genomic_DNA"/>
</dbReference>
<feature type="signal peptide" evidence="1">
    <location>
        <begin position="1"/>
        <end position="31"/>
    </location>
</feature>
<evidence type="ECO:0008006" key="4">
    <source>
        <dbReference type="Google" id="ProtNLM"/>
    </source>
</evidence>
<comment type="caution">
    <text evidence="2">The sequence shown here is derived from an EMBL/GenBank/DDBJ whole genome shotgun (WGS) entry which is preliminary data.</text>
</comment>
<dbReference type="Proteomes" id="UP001363622">
    <property type="component" value="Unassembled WGS sequence"/>
</dbReference>